<feature type="compositionally biased region" description="Low complexity" evidence="1">
    <location>
        <begin position="139"/>
        <end position="149"/>
    </location>
</feature>
<dbReference type="RefSeq" id="WP_210662967.1">
    <property type="nucleotide sequence ID" value="NZ_JAGKQQ010000002.1"/>
</dbReference>
<gene>
    <name evidence="2" type="ORF">J8F10_36125</name>
</gene>
<feature type="region of interest" description="Disordered" evidence="1">
    <location>
        <begin position="119"/>
        <end position="217"/>
    </location>
</feature>
<keyword evidence="3" id="KW-1185">Reference proteome</keyword>
<dbReference type="Proteomes" id="UP000676565">
    <property type="component" value="Unassembled WGS sequence"/>
</dbReference>
<evidence type="ECO:0000313" key="3">
    <source>
        <dbReference type="Proteomes" id="UP000676565"/>
    </source>
</evidence>
<sequence length="217" mass="24473">MHALSVRPQKTPEPDEPPRRRWRRWAAAVLLVLGLGGLAWAVRPDPHLARAKELQKELFNSGAKNLSPEQRKALSAEYREQVKRLSADQKWELSAPMREKQKAEMERYFALSPKEKTKYLDERIDRSEKARKEREQKQKAAPGGAAARTGGFGGGPGGKAGAPPGAPGGGPPRSAEEIEKRRKQALERTTPEERARADQFRKEMNDRRRQRGLSVRL</sequence>
<protein>
    <recommendedName>
        <fullName evidence="4">DUF3106 domain-containing protein</fullName>
    </recommendedName>
</protein>
<evidence type="ECO:0000313" key="2">
    <source>
        <dbReference type="EMBL" id="MBP3960684.1"/>
    </source>
</evidence>
<reference evidence="2 3" key="1">
    <citation type="submission" date="2021-04" db="EMBL/GenBank/DDBJ databases">
        <authorList>
            <person name="Ivanova A."/>
        </authorList>
    </citation>
    <scope>NUCLEOTIDE SEQUENCE [LARGE SCALE GENOMIC DNA]</scope>
    <source>
        <strain evidence="2 3">G18</strain>
    </source>
</reference>
<comment type="caution">
    <text evidence="2">The sequence shown here is derived from an EMBL/GenBank/DDBJ whole genome shotgun (WGS) entry which is preliminary data.</text>
</comment>
<evidence type="ECO:0000256" key="1">
    <source>
        <dbReference type="SAM" id="MobiDB-lite"/>
    </source>
</evidence>
<feature type="compositionally biased region" description="Basic and acidic residues" evidence="1">
    <location>
        <begin position="174"/>
        <end position="207"/>
    </location>
</feature>
<proteinExistence type="predicted"/>
<evidence type="ECO:0008006" key="4">
    <source>
        <dbReference type="Google" id="ProtNLM"/>
    </source>
</evidence>
<feature type="compositionally biased region" description="Gly residues" evidence="1">
    <location>
        <begin position="150"/>
        <end position="160"/>
    </location>
</feature>
<feature type="compositionally biased region" description="Basic and acidic residues" evidence="1">
    <location>
        <begin position="119"/>
        <end position="138"/>
    </location>
</feature>
<accession>A0ABS5C3X0</accession>
<organism evidence="2 3">
    <name type="scientific">Gemmata palustris</name>
    <dbReference type="NCBI Taxonomy" id="2822762"/>
    <lineage>
        <taxon>Bacteria</taxon>
        <taxon>Pseudomonadati</taxon>
        <taxon>Planctomycetota</taxon>
        <taxon>Planctomycetia</taxon>
        <taxon>Gemmatales</taxon>
        <taxon>Gemmataceae</taxon>
        <taxon>Gemmata</taxon>
    </lineage>
</organism>
<name>A0ABS5C3X0_9BACT</name>
<dbReference type="EMBL" id="JAGKQQ010000002">
    <property type="protein sequence ID" value="MBP3960684.1"/>
    <property type="molecule type" value="Genomic_DNA"/>
</dbReference>